<organism evidence="1 2">
    <name type="scientific">Janthinobacterium lividum</name>
    <dbReference type="NCBI Taxonomy" id="29581"/>
    <lineage>
        <taxon>Bacteria</taxon>
        <taxon>Pseudomonadati</taxon>
        <taxon>Pseudomonadota</taxon>
        <taxon>Betaproteobacteria</taxon>
        <taxon>Burkholderiales</taxon>
        <taxon>Oxalobacteraceae</taxon>
        <taxon>Janthinobacterium</taxon>
    </lineage>
</organism>
<name>A0A5C4NWK4_9BURK</name>
<proteinExistence type="predicted"/>
<dbReference type="Proteomes" id="UP000305681">
    <property type="component" value="Unassembled WGS sequence"/>
</dbReference>
<sequence>MTQFSDEILMAFADGELDPDTSAQVKAAMAGDAAMARRVAQYRAMRDDVYASFAPILDEAVPQRLRDALRPAEPAPASPAPAFIPRPAANHSRWALPAWGALAATLVVGVLIGKMALPMLESGGRQDVAADAVSTADGRMAAGGVLARALSQQLASAPGQGQPVSIGITFRTADGQFCRSFTLHDGASQASALAGLACKAPEAGGPWIIPVLVETQPETTAAATYRMAGSAAPAILQAIDARIAGQPLDADAERQALQQLK</sequence>
<protein>
    <recommendedName>
        <fullName evidence="3">Anti-sigma factor</fullName>
    </recommendedName>
</protein>
<dbReference type="RefSeq" id="WP_139089016.1">
    <property type="nucleotide sequence ID" value="NZ_VDGE01000001.1"/>
</dbReference>
<dbReference type="InterPro" id="IPR041916">
    <property type="entry name" value="Anti_sigma_zinc_sf"/>
</dbReference>
<dbReference type="EMBL" id="VDGE01000001">
    <property type="protein sequence ID" value="TNC77888.1"/>
    <property type="molecule type" value="Genomic_DNA"/>
</dbReference>
<reference evidence="1 2" key="1">
    <citation type="submission" date="2019-06" db="EMBL/GenBank/DDBJ databases">
        <title>Genome sequence of Janthinobacterium lividum UCD_MED1.</title>
        <authorList>
            <person name="De Leon M.E."/>
            <person name="Jospin G."/>
        </authorList>
    </citation>
    <scope>NUCLEOTIDE SEQUENCE [LARGE SCALE GENOMIC DNA]</scope>
    <source>
        <strain evidence="1 2">UCD_MED1</strain>
    </source>
</reference>
<gene>
    <name evidence="1" type="ORF">FHI69_00875</name>
</gene>
<comment type="caution">
    <text evidence="1">The sequence shown here is derived from an EMBL/GenBank/DDBJ whole genome shotgun (WGS) entry which is preliminary data.</text>
</comment>
<evidence type="ECO:0000313" key="2">
    <source>
        <dbReference type="Proteomes" id="UP000305681"/>
    </source>
</evidence>
<dbReference type="AlphaFoldDB" id="A0A5C4NWK4"/>
<evidence type="ECO:0000313" key="1">
    <source>
        <dbReference type="EMBL" id="TNC77888.1"/>
    </source>
</evidence>
<accession>A0A5C4NWK4</accession>
<dbReference type="Gene3D" id="1.10.10.1320">
    <property type="entry name" value="Anti-sigma factor, zinc-finger domain"/>
    <property type="match status" value="1"/>
</dbReference>
<evidence type="ECO:0008006" key="3">
    <source>
        <dbReference type="Google" id="ProtNLM"/>
    </source>
</evidence>